<dbReference type="Gene3D" id="3.30.530.20">
    <property type="match status" value="1"/>
</dbReference>
<dbReference type="EMBL" id="CP024201">
    <property type="protein sequence ID" value="ATQ42769.1"/>
    <property type="molecule type" value="Genomic_DNA"/>
</dbReference>
<protein>
    <recommendedName>
        <fullName evidence="3">Cyclase</fullName>
    </recommendedName>
</protein>
<organism evidence="1 2">
    <name type="scientific">Caulobacter mirabilis</name>
    <dbReference type="NCBI Taxonomy" id="69666"/>
    <lineage>
        <taxon>Bacteria</taxon>
        <taxon>Pseudomonadati</taxon>
        <taxon>Pseudomonadota</taxon>
        <taxon>Alphaproteobacteria</taxon>
        <taxon>Caulobacterales</taxon>
        <taxon>Caulobacteraceae</taxon>
        <taxon>Caulobacter</taxon>
    </lineage>
</organism>
<dbReference type="KEGG" id="cmb:CSW64_10280"/>
<evidence type="ECO:0000313" key="2">
    <source>
        <dbReference type="Proteomes" id="UP000228945"/>
    </source>
</evidence>
<name>A0A2D2AXL9_9CAUL</name>
<keyword evidence="2" id="KW-1185">Reference proteome</keyword>
<dbReference type="RefSeq" id="WP_099622023.1">
    <property type="nucleotide sequence ID" value="NZ_CP024201.1"/>
</dbReference>
<proteinExistence type="predicted"/>
<gene>
    <name evidence="1" type="ORF">CSW64_10280</name>
</gene>
<dbReference type="Proteomes" id="UP000228945">
    <property type="component" value="Chromosome"/>
</dbReference>
<dbReference type="AlphaFoldDB" id="A0A2D2AXL9"/>
<dbReference type="OrthoDB" id="7063435at2"/>
<evidence type="ECO:0008006" key="3">
    <source>
        <dbReference type="Google" id="ProtNLM"/>
    </source>
</evidence>
<accession>A0A2D2AXL9</accession>
<sequence length="125" mass="14304">MGINAELGPWIYMTFPAEALVGLSAAPLKTPLFVSWLLLGRVIPFDRHVFVLSEVGARHFVEESHSTVQSRWRHERWIEPDGPDACTVRDIVTVEPRLGFMGFFARPIAAAVFHHRHKRLRLLYS</sequence>
<dbReference type="SUPFAM" id="SSF55961">
    <property type="entry name" value="Bet v1-like"/>
    <property type="match status" value="1"/>
</dbReference>
<evidence type="ECO:0000313" key="1">
    <source>
        <dbReference type="EMBL" id="ATQ42769.1"/>
    </source>
</evidence>
<reference evidence="1 2" key="1">
    <citation type="submission" date="2017-10" db="EMBL/GenBank/DDBJ databases">
        <title>Genome sequence of Caulobacter mirabilis FWC38.</title>
        <authorList>
            <person name="Fiebig A."/>
            <person name="Crosson S."/>
        </authorList>
    </citation>
    <scope>NUCLEOTIDE SEQUENCE [LARGE SCALE GENOMIC DNA]</scope>
    <source>
        <strain evidence="1 2">FWC 38</strain>
    </source>
</reference>
<dbReference type="InterPro" id="IPR023393">
    <property type="entry name" value="START-like_dom_sf"/>
</dbReference>